<accession>A0ABS9VLN6</accession>
<proteinExistence type="predicted"/>
<evidence type="ECO:0000313" key="3">
    <source>
        <dbReference type="Proteomes" id="UP001203058"/>
    </source>
</evidence>
<keyword evidence="1" id="KW-0812">Transmembrane</keyword>
<feature type="transmembrane region" description="Helical" evidence="1">
    <location>
        <begin position="20"/>
        <end position="42"/>
    </location>
</feature>
<dbReference type="EMBL" id="JAKZHW010000001">
    <property type="protein sequence ID" value="MCH8615883.1"/>
    <property type="molecule type" value="Genomic_DNA"/>
</dbReference>
<keyword evidence="3" id="KW-1185">Reference proteome</keyword>
<dbReference type="RefSeq" id="WP_241446719.1">
    <property type="nucleotide sequence ID" value="NZ_JAKZHW010000001.1"/>
</dbReference>
<keyword evidence="1" id="KW-1133">Transmembrane helix</keyword>
<organism evidence="2 3">
    <name type="scientific">Sphingomonas telluris</name>
    <dbReference type="NCBI Taxonomy" id="2907998"/>
    <lineage>
        <taxon>Bacteria</taxon>
        <taxon>Pseudomonadati</taxon>
        <taxon>Pseudomonadota</taxon>
        <taxon>Alphaproteobacteria</taxon>
        <taxon>Sphingomonadales</taxon>
        <taxon>Sphingomonadaceae</taxon>
        <taxon>Sphingomonas</taxon>
    </lineage>
</organism>
<protein>
    <submittedName>
        <fullName evidence="2">Uncharacterized protein</fullName>
    </submittedName>
</protein>
<sequence length="102" mass="10794">MATMFTGFVAVLGLAFRGGHMAVVVGVIFAFIAAFFAVPALFPRIAARETSTRALSWSEFADRGIMTATGHSTAREATTLVLLLPFLILMFGIAVVTIASLV</sequence>
<evidence type="ECO:0000256" key="1">
    <source>
        <dbReference type="SAM" id="Phobius"/>
    </source>
</evidence>
<keyword evidence="1" id="KW-0472">Membrane</keyword>
<feature type="transmembrane region" description="Helical" evidence="1">
    <location>
        <begin position="80"/>
        <end position="101"/>
    </location>
</feature>
<dbReference type="Proteomes" id="UP001203058">
    <property type="component" value="Unassembled WGS sequence"/>
</dbReference>
<evidence type="ECO:0000313" key="2">
    <source>
        <dbReference type="EMBL" id="MCH8615883.1"/>
    </source>
</evidence>
<gene>
    <name evidence="2" type="ORF">LZ016_07195</name>
</gene>
<name>A0ABS9VLN6_9SPHN</name>
<comment type="caution">
    <text evidence="2">The sequence shown here is derived from an EMBL/GenBank/DDBJ whole genome shotgun (WGS) entry which is preliminary data.</text>
</comment>
<reference evidence="2 3" key="1">
    <citation type="submission" date="2022-03" db="EMBL/GenBank/DDBJ databases">
        <authorList>
            <person name="Jo J.-H."/>
            <person name="Im W.-T."/>
        </authorList>
    </citation>
    <scope>NUCLEOTIDE SEQUENCE [LARGE SCALE GENOMIC DNA]</scope>
    <source>
        <strain evidence="2 3">SM33</strain>
    </source>
</reference>